<comment type="caution">
    <text evidence="1">The sequence shown here is derived from an EMBL/GenBank/DDBJ whole genome shotgun (WGS) entry which is preliminary data.</text>
</comment>
<proteinExistence type="predicted"/>
<protein>
    <submittedName>
        <fullName evidence="1">Uncharacterized protein</fullName>
    </submittedName>
</protein>
<evidence type="ECO:0000313" key="1">
    <source>
        <dbReference type="EMBL" id="KRH95223.1"/>
    </source>
</evidence>
<dbReference type="EMBL" id="LGUB01000002">
    <property type="protein sequence ID" value="KRH95223.1"/>
    <property type="molecule type" value="Genomic_DNA"/>
</dbReference>
<evidence type="ECO:0000313" key="2">
    <source>
        <dbReference type="Proteomes" id="UP000051530"/>
    </source>
</evidence>
<sequence length="161" mass="18535">KLNDLLSAISLKGKKIAVDEQSFTDTTFLLTLFKETITDLQIFSFYKNCEFYEEQDLMIETVFDNENYTNGIKSTMPLLIDDFYTAKEILNTQLQPTVAIFRSDSFDYKYTGGFDLIFEVAPLKSGISSVFDGILRVLERDVVHLEIKYKIDEASCLIFEN</sequence>
<gene>
    <name evidence="1" type="ORF">M153_110003</name>
</gene>
<organism evidence="1 2">
    <name type="scientific">Pseudoloma neurophilia</name>
    <dbReference type="NCBI Taxonomy" id="146866"/>
    <lineage>
        <taxon>Eukaryota</taxon>
        <taxon>Fungi</taxon>
        <taxon>Fungi incertae sedis</taxon>
        <taxon>Microsporidia</taxon>
        <taxon>Pseudoloma</taxon>
    </lineage>
</organism>
<dbReference type="AlphaFoldDB" id="A0A0R0M885"/>
<name>A0A0R0M885_9MICR</name>
<keyword evidence="2" id="KW-1185">Reference proteome</keyword>
<feature type="non-terminal residue" evidence="1">
    <location>
        <position position="1"/>
    </location>
</feature>
<reference evidence="1 2" key="1">
    <citation type="submission" date="2015-07" db="EMBL/GenBank/DDBJ databases">
        <title>The genome of Pseudoloma neurophilia, a relevant intracellular parasite of the zebrafish.</title>
        <authorList>
            <person name="Ndikumana S."/>
            <person name="Pelin A."/>
            <person name="Sanders J."/>
            <person name="Corradi N."/>
        </authorList>
    </citation>
    <scope>NUCLEOTIDE SEQUENCE [LARGE SCALE GENOMIC DNA]</scope>
    <source>
        <strain evidence="1 2">MK1</strain>
    </source>
</reference>
<dbReference type="VEuPathDB" id="MicrosporidiaDB:M153_110003"/>
<dbReference type="OrthoDB" id="2191506at2759"/>
<accession>A0A0R0M885</accession>
<dbReference type="Proteomes" id="UP000051530">
    <property type="component" value="Unassembled WGS sequence"/>
</dbReference>